<evidence type="ECO:0000313" key="4">
    <source>
        <dbReference type="Proteomes" id="UP001199710"/>
    </source>
</evidence>
<organism evidence="1 3">
    <name type="scientific">Limosilactobacillus agrestis</name>
    <dbReference type="NCBI Taxonomy" id="2759748"/>
    <lineage>
        <taxon>Bacteria</taxon>
        <taxon>Bacillati</taxon>
        <taxon>Bacillota</taxon>
        <taxon>Bacilli</taxon>
        <taxon>Lactobacillales</taxon>
        <taxon>Lactobacillaceae</taxon>
        <taxon>Limosilactobacillus</taxon>
    </lineage>
</organism>
<sequence length="51" mass="5686">MIKPLDDKFLAKVTGGYGYGNFVASAIYSVAKSAWHHRRDIGQGYLDSPFH</sequence>
<name>A0A7W3UHY1_9LACO</name>
<gene>
    <name evidence="1" type="ORF">H5R92_07265</name>
    <name evidence="2" type="ORF">LTY36_09165</name>
</gene>
<dbReference type="RefSeq" id="WP_172395831.1">
    <property type="nucleotide sequence ID" value="NZ_JACIVE010000059.1"/>
</dbReference>
<dbReference type="EMBL" id="JAJPDE010000077">
    <property type="protein sequence ID" value="MCD7131349.1"/>
    <property type="molecule type" value="Genomic_DNA"/>
</dbReference>
<evidence type="ECO:0008006" key="5">
    <source>
        <dbReference type="Google" id="ProtNLM"/>
    </source>
</evidence>
<accession>A0A7W3UHY1</accession>
<dbReference type="Proteomes" id="UP001199710">
    <property type="component" value="Unassembled WGS sequence"/>
</dbReference>
<dbReference type="EMBL" id="JACIVE010000059">
    <property type="protein sequence ID" value="MBB1095968.1"/>
    <property type="molecule type" value="Genomic_DNA"/>
</dbReference>
<comment type="caution">
    <text evidence="1">The sequence shown here is derived from an EMBL/GenBank/DDBJ whole genome shotgun (WGS) entry which is preliminary data.</text>
</comment>
<dbReference type="AlphaFoldDB" id="A0A7W3UHY1"/>
<evidence type="ECO:0000313" key="1">
    <source>
        <dbReference type="EMBL" id="MBB1095968.1"/>
    </source>
</evidence>
<dbReference type="Proteomes" id="UP000534578">
    <property type="component" value="Unassembled WGS sequence"/>
</dbReference>
<keyword evidence="4" id="KW-1185">Reference proteome</keyword>
<reference evidence="1 3" key="1">
    <citation type="submission" date="2020-07" db="EMBL/GenBank/DDBJ databases">
        <title>Description of Limosilactobacillus balticus sp. nov., Limosilactobacillus agrestis sp. nov., Limosilactobacillus albertensis sp. nov., Limosilactobacillus rudii sp. nov., Limosilactobacillus fastidiosus sp. nov., five novel Limosilactobacillus species isolated from the vertebrate gastrointestinal tract, and proposal of 6 subspecies of Limosilactobacillus reuteri adapted to the gastrointestinal tract of specific vertebrate hosts.</title>
        <authorList>
            <person name="Li F."/>
            <person name="Cheng C."/>
            <person name="Zheng J."/>
            <person name="Quevedo R.M."/>
            <person name="Li J."/>
            <person name="Roos S."/>
            <person name="Gaenzle M.G."/>
            <person name="Walter J."/>
        </authorList>
    </citation>
    <scope>NUCLEOTIDE SEQUENCE [LARGE SCALE GENOMIC DNA]</scope>
    <source>
        <strain evidence="1 3">BG-MG3-A</strain>
    </source>
</reference>
<reference evidence="2 4" key="2">
    <citation type="submission" date="2021-12" db="EMBL/GenBank/DDBJ databases">
        <title>A phylogenomic analysis of Limosilactobacillus reuteri reveals ancient and stable evolutionary relationships with rodents and birds and zoonotic transmission to humans.</title>
        <authorList>
            <person name="Li F."/>
            <person name="Li X."/>
            <person name="Cheng C."/>
            <person name="Tollenaar S."/>
            <person name="Zhang J.S."/>
            <person name="Simpson D."/>
            <person name="Tasseva G."/>
            <person name="Perez-Munoz M.E."/>
            <person name="Frese S."/>
            <person name="Gaenzle M.G."/>
            <person name="Walter J."/>
            <person name="Zheng J."/>
        </authorList>
    </citation>
    <scope>NUCLEOTIDE SEQUENCE [LARGE SCALE GENOMIC DNA]</scope>
    <source>
        <strain evidence="2 4">BG-MG3-B</strain>
    </source>
</reference>
<evidence type="ECO:0000313" key="2">
    <source>
        <dbReference type="EMBL" id="MCD7131349.1"/>
    </source>
</evidence>
<evidence type="ECO:0000313" key="3">
    <source>
        <dbReference type="Proteomes" id="UP000534578"/>
    </source>
</evidence>
<proteinExistence type="predicted"/>
<protein>
    <recommendedName>
        <fullName evidence="5">Bacteriocin</fullName>
    </recommendedName>
</protein>